<keyword evidence="1" id="KW-1133">Transmembrane helix</keyword>
<keyword evidence="1" id="KW-0812">Transmembrane</keyword>
<reference evidence="3" key="1">
    <citation type="journal article" date="2019" name="Int. J. Syst. Evol. Microbiol.">
        <title>The Global Catalogue of Microorganisms (GCM) 10K type strain sequencing project: providing services to taxonomists for standard genome sequencing and annotation.</title>
        <authorList>
            <consortium name="The Broad Institute Genomics Platform"/>
            <consortium name="The Broad Institute Genome Sequencing Center for Infectious Disease"/>
            <person name="Wu L."/>
            <person name="Ma J."/>
        </authorList>
    </citation>
    <scope>NUCLEOTIDE SEQUENCE [LARGE SCALE GENOMIC DNA]</scope>
    <source>
        <strain evidence="3">JCM 16961</strain>
    </source>
</reference>
<sequence>MQHAAAVPTEEIADVVDLSQFQDAGQEQLTFAGPEWAGEQGIATAEFAIVALAAVAFAGVLVTVLSSGDVSELLMGLVQKALSY</sequence>
<comment type="caution">
    <text evidence="2">The sequence shown here is derived from an EMBL/GenBank/DDBJ whole genome shotgun (WGS) entry which is preliminary data.</text>
</comment>
<dbReference type="EMBL" id="BAABCJ010000002">
    <property type="protein sequence ID" value="GAA3703412.1"/>
    <property type="molecule type" value="Genomic_DNA"/>
</dbReference>
<protein>
    <recommendedName>
        <fullName evidence="4">DUF4244 domain-containing protein</fullName>
    </recommendedName>
</protein>
<evidence type="ECO:0008006" key="4">
    <source>
        <dbReference type="Google" id="ProtNLM"/>
    </source>
</evidence>
<dbReference type="Proteomes" id="UP001501536">
    <property type="component" value="Unassembled WGS sequence"/>
</dbReference>
<accession>A0ABP7DEK1</accession>
<keyword evidence="1" id="KW-0472">Membrane</keyword>
<dbReference type="Pfam" id="PF14029">
    <property type="entry name" value="DUF4244"/>
    <property type="match status" value="1"/>
</dbReference>
<keyword evidence="3" id="KW-1185">Reference proteome</keyword>
<evidence type="ECO:0000313" key="2">
    <source>
        <dbReference type="EMBL" id="GAA3703412.1"/>
    </source>
</evidence>
<gene>
    <name evidence="2" type="ORF">GCM10022377_16310</name>
</gene>
<proteinExistence type="predicted"/>
<organism evidence="2 3">
    <name type="scientific">Zhihengliuella alba</name>
    <dbReference type="NCBI Taxonomy" id="547018"/>
    <lineage>
        <taxon>Bacteria</taxon>
        <taxon>Bacillati</taxon>
        <taxon>Actinomycetota</taxon>
        <taxon>Actinomycetes</taxon>
        <taxon>Micrococcales</taxon>
        <taxon>Micrococcaceae</taxon>
        <taxon>Zhihengliuella</taxon>
    </lineage>
</organism>
<dbReference type="InterPro" id="IPR025338">
    <property type="entry name" value="DUF4244"/>
</dbReference>
<evidence type="ECO:0000313" key="3">
    <source>
        <dbReference type="Proteomes" id="UP001501536"/>
    </source>
</evidence>
<feature type="transmembrane region" description="Helical" evidence="1">
    <location>
        <begin position="47"/>
        <end position="65"/>
    </location>
</feature>
<evidence type="ECO:0000256" key="1">
    <source>
        <dbReference type="SAM" id="Phobius"/>
    </source>
</evidence>
<name>A0ABP7DEK1_9MICC</name>
<dbReference type="RefSeq" id="WP_344882686.1">
    <property type="nucleotide sequence ID" value="NZ_BAABCJ010000002.1"/>
</dbReference>